<accession>A0A813IFW7</accession>
<dbReference type="EMBL" id="CAJNNW010008050">
    <property type="protein sequence ID" value="CAE8649691.1"/>
    <property type="molecule type" value="Genomic_DNA"/>
</dbReference>
<comment type="caution">
    <text evidence="1">The sequence shown here is derived from an EMBL/GenBank/DDBJ whole genome shotgun (WGS) entry which is preliminary data.</text>
</comment>
<evidence type="ECO:0000313" key="1">
    <source>
        <dbReference type="EMBL" id="CAE8649691.1"/>
    </source>
</evidence>
<feature type="non-terminal residue" evidence="1">
    <location>
        <position position="338"/>
    </location>
</feature>
<reference evidence="1" key="1">
    <citation type="submission" date="2021-02" db="EMBL/GenBank/DDBJ databases">
        <authorList>
            <person name="Dougan E. K."/>
            <person name="Rhodes N."/>
            <person name="Thang M."/>
            <person name="Chan C."/>
        </authorList>
    </citation>
    <scope>NUCLEOTIDE SEQUENCE</scope>
</reference>
<dbReference type="PANTHER" id="PTHR36395">
    <property type="entry name" value="RING-H2 ZINC FINGER PROTEIN"/>
    <property type="match status" value="1"/>
</dbReference>
<evidence type="ECO:0000313" key="2">
    <source>
        <dbReference type="Proteomes" id="UP000626109"/>
    </source>
</evidence>
<proteinExistence type="predicted"/>
<dbReference type="Proteomes" id="UP000626109">
    <property type="component" value="Unassembled WGS sequence"/>
</dbReference>
<sequence length="338" mass="38671">MGERWRDAVERVVRTELCIKSGITDALTSSAQVDSECLTILNETTSSPSYPGMISVYRTHMVCWEVREDQGHVLAQNGLHFPRGDEQDQDALSKGMPFNCHFMTQRSKRGAIKRMYWRWVPFFEAQKLQRFINMGEATADERWAKYAFQKEGVVQFPPTETALAILLRRCGIDVTKFGTGKFRTLHAFWLDLTDKDSLLQMSGGRPLRLSDATVVRVRHQPDQDNMQVLVKEAKVATSEGDEKTKVSRKLLTRRMLQGESWEESALLCIAEELNITSNQARQVLTHRADKQSCYTFLEEKTESDKYPGISCLYRTHLVMYFVKPELASSLSSMAIQPK</sequence>
<protein>
    <submittedName>
        <fullName evidence="1">Uncharacterized protein</fullName>
    </submittedName>
</protein>
<name>A0A813IFW7_POLGL</name>
<gene>
    <name evidence="1" type="ORF">PGLA2088_LOCUS7652</name>
</gene>
<organism evidence="1 2">
    <name type="scientific">Polarella glacialis</name>
    <name type="common">Dinoflagellate</name>
    <dbReference type="NCBI Taxonomy" id="89957"/>
    <lineage>
        <taxon>Eukaryota</taxon>
        <taxon>Sar</taxon>
        <taxon>Alveolata</taxon>
        <taxon>Dinophyceae</taxon>
        <taxon>Suessiales</taxon>
        <taxon>Suessiaceae</taxon>
        <taxon>Polarella</taxon>
    </lineage>
</organism>
<dbReference type="PANTHER" id="PTHR36395:SF1">
    <property type="entry name" value="RING-H2 ZINC FINGER PROTEIN"/>
    <property type="match status" value="1"/>
</dbReference>
<dbReference type="AlphaFoldDB" id="A0A813IFW7"/>